<feature type="region of interest" description="Disordered" evidence="1">
    <location>
        <begin position="1"/>
        <end position="50"/>
    </location>
</feature>
<organism evidence="2 3">
    <name type="scientific">Triticum urartu</name>
    <name type="common">Red wild einkorn</name>
    <name type="synonym">Crithodium urartu</name>
    <dbReference type="NCBI Taxonomy" id="4572"/>
    <lineage>
        <taxon>Eukaryota</taxon>
        <taxon>Viridiplantae</taxon>
        <taxon>Streptophyta</taxon>
        <taxon>Embryophyta</taxon>
        <taxon>Tracheophyta</taxon>
        <taxon>Spermatophyta</taxon>
        <taxon>Magnoliopsida</taxon>
        <taxon>Liliopsida</taxon>
        <taxon>Poales</taxon>
        <taxon>Poaceae</taxon>
        <taxon>BOP clade</taxon>
        <taxon>Pooideae</taxon>
        <taxon>Triticodae</taxon>
        <taxon>Triticeae</taxon>
        <taxon>Triticinae</taxon>
        <taxon>Triticum</taxon>
    </lineage>
</organism>
<accession>A0A8R7QXN2</accession>
<keyword evidence="3" id="KW-1185">Reference proteome</keyword>
<reference evidence="2" key="2">
    <citation type="submission" date="2018-03" db="EMBL/GenBank/DDBJ databases">
        <title>The Triticum urartu genome reveals the dynamic nature of wheat genome evolution.</title>
        <authorList>
            <person name="Ling H."/>
            <person name="Ma B."/>
            <person name="Shi X."/>
            <person name="Liu H."/>
            <person name="Dong L."/>
            <person name="Sun H."/>
            <person name="Cao Y."/>
            <person name="Gao Q."/>
            <person name="Zheng S."/>
            <person name="Li Y."/>
            <person name="Yu Y."/>
            <person name="Du H."/>
            <person name="Qi M."/>
            <person name="Li Y."/>
            <person name="Yu H."/>
            <person name="Cui Y."/>
            <person name="Wang N."/>
            <person name="Chen C."/>
            <person name="Wu H."/>
            <person name="Zhao Y."/>
            <person name="Zhang J."/>
            <person name="Li Y."/>
            <person name="Zhou W."/>
            <person name="Zhang B."/>
            <person name="Hu W."/>
            <person name="Eijk M."/>
            <person name="Tang J."/>
            <person name="Witsenboer H."/>
            <person name="Zhao S."/>
            <person name="Li Z."/>
            <person name="Zhang A."/>
            <person name="Wang D."/>
            <person name="Liang C."/>
        </authorList>
    </citation>
    <scope>NUCLEOTIDE SEQUENCE [LARGE SCALE GENOMIC DNA]</scope>
    <source>
        <strain evidence="2">cv. G1812</strain>
    </source>
</reference>
<proteinExistence type="predicted"/>
<evidence type="ECO:0000256" key="1">
    <source>
        <dbReference type="SAM" id="MobiDB-lite"/>
    </source>
</evidence>
<dbReference type="EnsemblPlants" id="TuG1812G0600003927.01.T01">
    <property type="protein sequence ID" value="TuG1812G0600003927.01.T01.cds310147"/>
    <property type="gene ID" value="TuG1812G0600003927.01"/>
</dbReference>
<dbReference type="AlphaFoldDB" id="A0A8R7QXN2"/>
<reference evidence="3" key="1">
    <citation type="journal article" date="2013" name="Nature">
        <title>Draft genome of the wheat A-genome progenitor Triticum urartu.</title>
        <authorList>
            <person name="Ling H.Q."/>
            <person name="Zhao S."/>
            <person name="Liu D."/>
            <person name="Wang J."/>
            <person name="Sun H."/>
            <person name="Zhang C."/>
            <person name="Fan H."/>
            <person name="Li D."/>
            <person name="Dong L."/>
            <person name="Tao Y."/>
            <person name="Gao C."/>
            <person name="Wu H."/>
            <person name="Li Y."/>
            <person name="Cui Y."/>
            <person name="Guo X."/>
            <person name="Zheng S."/>
            <person name="Wang B."/>
            <person name="Yu K."/>
            <person name="Liang Q."/>
            <person name="Yang W."/>
            <person name="Lou X."/>
            <person name="Chen J."/>
            <person name="Feng M."/>
            <person name="Jian J."/>
            <person name="Zhang X."/>
            <person name="Luo G."/>
            <person name="Jiang Y."/>
            <person name="Liu J."/>
            <person name="Wang Z."/>
            <person name="Sha Y."/>
            <person name="Zhang B."/>
            <person name="Wu H."/>
            <person name="Tang D."/>
            <person name="Shen Q."/>
            <person name="Xue P."/>
            <person name="Zou S."/>
            <person name="Wang X."/>
            <person name="Liu X."/>
            <person name="Wang F."/>
            <person name="Yang Y."/>
            <person name="An X."/>
            <person name="Dong Z."/>
            <person name="Zhang K."/>
            <person name="Zhang X."/>
            <person name="Luo M.C."/>
            <person name="Dvorak J."/>
            <person name="Tong Y."/>
            <person name="Wang J."/>
            <person name="Yang H."/>
            <person name="Li Z."/>
            <person name="Wang D."/>
            <person name="Zhang A."/>
            <person name="Wang J."/>
        </authorList>
    </citation>
    <scope>NUCLEOTIDE SEQUENCE</scope>
    <source>
        <strain evidence="3">cv. G1812</strain>
    </source>
</reference>
<feature type="compositionally biased region" description="Basic and acidic residues" evidence="1">
    <location>
        <begin position="1"/>
        <end position="11"/>
    </location>
</feature>
<dbReference type="Gramene" id="TuG1812G0600003927.01.T01">
    <property type="protein sequence ID" value="TuG1812G0600003927.01.T01.cds310147"/>
    <property type="gene ID" value="TuG1812G0600003927.01"/>
</dbReference>
<reference evidence="2" key="3">
    <citation type="submission" date="2022-06" db="UniProtKB">
        <authorList>
            <consortium name="EnsemblPlants"/>
        </authorList>
    </citation>
    <scope>IDENTIFICATION</scope>
</reference>
<evidence type="ECO:0000313" key="3">
    <source>
        <dbReference type="Proteomes" id="UP000015106"/>
    </source>
</evidence>
<protein>
    <submittedName>
        <fullName evidence="2">Uncharacterized protein</fullName>
    </submittedName>
</protein>
<sequence>MPRRPSLDGRGLKSRQRRRSLQPEEGGLTSRSRCARRTDRQGPVLPPEPTPAFLMIPSTRTVVLLPEAAACCEARLDDGGDDVCGRPCGLRWRVQRKEPGWLVGEQRQVSLVPLGDAHDGLELVDGFAMVAWASDPFWILCWFLDGAQVRSGGCGW</sequence>
<evidence type="ECO:0000313" key="2">
    <source>
        <dbReference type="EnsemblPlants" id="TuG1812G0600003927.01.T01.cds310147"/>
    </source>
</evidence>
<name>A0A8R7QXN2_TRIUA</name>
<dbReference type="Proteomes" id="UP000015106">
    <property type="component" value="Chromosome 6"/>
</dbReference>